<dbReference type="InterPro" id="IPR012902">
    <property type="entry name" value="N_methyl_site"/>
</dbReference>
<keyword evidence="1" id="KW-0472">Membrane</keyword>
<evidence type="ECO:0000256" key="1">
    <source>
        <dbReference type="SAM" id="Phobius"/>
    </source>
</evidence>
<reference evidence="3" key="1">
    <citation type="journal article" date="2019" name="Int. J. Syst. Evol. Microbiol.">
        <title>The Global Catalogue of Microorganisms (GCM) 10K type strain sequencing project: providing services to taxonomists for standard genome sequencing and annotation.</title>
        <authorList>
            <consortium name="The Broad Institute Genomics Platform"/>
            <consortium name="The Broad Institute Genome Sequencing Center for Infectious Disease"/>
            <person name="Wu L."/>
            <person name="Ma J."/>
        </authorList>
    </citation>
    <scope>NUCLEOTIDE SEQUENCE [LARGE SCALE GENOMIC DNA]</scope>
    <source>
        <strain evidence="3">KCTC 62784</strain>
    </source>
</reference>
<gene>
    <name evidence="2" type="ORF">ACFODT_04515</name>
</gene>
<evidence type="ECO:0000313" key="2">
    <source>
        <dbReference type="EMBL" id="MFC3023086.1"/>
    </source>
</evidence>
<keyword evidence="1" id="KW-1133">Transmembrane helix</keyword>
<keyword evidence="1" id="KW-0812">Transmembrane</keyword>
<organism evidence="2 3">
    <name type="scientific">Vibrio zhugei</name>
    <dbReference type="NCBI Taxonomy" id="2479546"/>
    <lineage>
        <taxon>Bacteria</taxon>
        <taxon>Pseudomonadati</taxon>
        <taxon>Pseudomonadota</taxon>
        <taxon>Gammaproteobacteria</taxon>
        <taxon>Vibrionales</taxon>
        <taxon>Vibrionaceae</taxon>
        <taxon>Vibrio</taxon>
    </lineage>
</organism>
<dbReference type="RefSeq" id="WP_123016577.1">
    <property type="nucleotide sequence ID" value="NZ_AP024911.1"/>
</dbReference>
<dbReference type="Proteomes" id="UP001595384">
    <property type="component" value="Unassembled WGS sequence"/>
</dbReference>
<comment type="caution">
    <text evidence="2">The sequence shown here is derived from an EMBL/GenBank/DDBJ whole genome shotgun (WGS) entry which is preliminary data.</text>
</comment>
<sequence length="161" mass="18231">MKGNHSCAGVTLLEVLMVMALMTTATLGLLSLHQQMKVQAHLAQQWQQAEQLASEQLTLWQKDALLQGTEFVQHWHDGEQHNGVFSLSWTMTEPLVQGIYVVQLDVRWQDSQQQPHLLTFRMVYSVADSPGPPPITRIRGAEIKKSLLRPSRLKNKPSINL</sequence>
<accession>A0ABV7C4Z2</accession>
<feature type="transmembrane region" description="Helical" evidence="1">
    <location>
        <begin position="12"/>
        <end position="32"/>
    </location>
</feature>
<evidence type="ECO:0000313" key="3">
    <source>
        <dbReference type="Proteomes" id="UP001595384"/>
    </source>
</evidence>
<keyword evidence="3" id="KW-1185">Reference proteome</keyword>
<proteinExistence type="predicted"/>
<name>A0ABV7C4Z2_9VIBR</name>
<protein>
    <submittedName>
        <fullName evidence="2">Type II secretion system protein</fullName>
    </submittedName>
</protein>
<dbReference type="PROSITE" id="PS00409">
    <property type="entry name" value="PROKAR_NTER_METHYL"/>
    <property type="match status" value="1"/>
</dbReference>
<dbReference type="EMBL" id="JBHRSE010000032">
    <property type="protein sequence ID" value="MFC3023086.1"/>
    <property type="molecule type" value="Genomic_DNA"/>
</dbReference>